<protein>
    <submittedName>
        <fullName evidence="1">Uncharacterized protein</fullName>
    </submittedName>
</protein>
<comment type="caution">
    <text evidence="1">The sequence shown here is derived from an EMBL/GenBank/DDBJ whole genome shotgun (WGS) entry which is preliminary data.</text>
</comment>
<evidence type="ECO:0000313" key="2">
    <source>
        <dbReference type="Proteomes" id="UP001180020"/>
    </source>
</evidence>
<dbReference type="EMBL" id="JAUJYO010000014">
    <property type="protein sequence ID" value="KAK1299387.1"/>
    <property type="molecule type" value="Genomic_DNA"/>
</dbReference>
<name>A0AAV9DEW1_ACOCL</name>
<proteinExistence type="predicted"/>
<keyword evidence="2" id="KW-1185">Reference proteome</keyword>
<reference evidence="1" key="2">
    <citation type="submission" date="2023-06" db="EMBL/GenBank/DDBJ databases">
        <authorList>
            <person name="Ma L."/>
            <person name="Liu K.-W."/>
            <person name="Li Z."/>
            <person name="Hsiao Y.-Y."/>
            <person name="Qi Y."/>
            <person name="Fu T."/>
            <person name="Tang G."/>
            <person name="Zhang D."/>
            <person name="Sun W.-H."/>
            <person name="Liu D.-K."/>
            <person name="Li Y."/>
            <person name="Chen G.-Z."/>
            <person name="Liu X.-D."/>
            <person name="Liao X.-Y."/>
            <person name="Jiang Y.-T."/>
            <person name="Yu X."/>
            <person name="Hao Y."/>
            <person name="Huang J."/>
            <person name="Zhao X.-W."/>
            <person name="Ke S."/>
            <person name="Chen Y.-Y."/>
            <person name="Wu W.-L."/>
            <person name="Hsu J.-L."/>
            <person name="Lin Y.-F."/>
            <person name="Huang M.-D."/>
            <person name="Li C.-Y."/>
            <person name="Huang L."/>
            <person name="Wang Z.-W."/>
            <person name="Zhao X."/>
            <person name="Zhong W.-Y."/>
            <person name="Peng D.-H."/>
            <person name="Ahmad S."/>
            <person name="Lan S."/>
            <person name="Zhang J.-S."/>
            <person name="Tsai W.-C."/>
            <person name="Van De Peer Y."/>
            <person name="Liu Z.-J."/>
        </authorList>
    </citation>
    <scope>NUCLEOTIDE SEQUENCE</scope>
    <source>
        <strain evidence="1">CP</strain>
        <tissue evidence="1">Leaves</tissue>
    </source>
</reference>
<gene>
    <name evidence="1" type="ORF">QJS10_CPB14g01053</name>
</gene>
<evidence type="ECO:0000313" key="1">
    <source>
        <dbReference type="EMBL" id="KAK1299387.1"/>
    </source>
</evidence>
<sequence length="257" mass="28987">MGRYGIEPCYKQTENPEKQRAPRGLVVWKTVKSHYGQRYVHGKQFTESLDEDKIALIDLWEDIGPWANSIDARPVKFTYMPPTEHNPHHTQIEKTVSSHDVVDSEHEELQFDVEDLDTEDVFICDDEAQSNADDSVEDEENEGDPECVGDEVVEVEGMKINDSGSNSDEVCSDEFESEFVEIEEEIPNMKKTPEVGPSKLKAGIEEKYNITLPYSRVLHARGKALEIIHGSSADSYGLIPELREELVKANPGSLPHS</sequence>
<accession>A0AAV9DEW1</accession>
<dbReference type="Proteomes" id="UP001180020">
    <property type="component" value="Unassembled WGS sequence"/>
</dbReference>
<reference evidence="1" key="1">
    <citation type="journal article" date="2023" name="Nat. Commun.">
        <title>Diploid and tetraploid genomes of Acorus and the evolution of monocots.</title>
        <authorList>
            <person name="Ma L."/>
            <person name="Liu K.W."/>
            <person name="Li Z."/>
            <person name="Hsiao Y.Y."/>
            <person name="Qi Y."/>
            <person name="Fu T."/>
            <person name="Tang G.D."/>
            <person name="Zhang D."/>
            <person name="Sun W.H."/>
            <person name="Liu D.K."/>
            <person name="Li Y."/>
            <person name="Chen G.Z."/>
            <person name="Liu X.D."/>
            <person name="Liao X.Y."/>
            <person name="Jiang Y.T."/>
            <person name="Yu X."/>
            <person name="Hao Y."/>
            <person name="Huang J."/>
            <person name="Zhao X.W."/>
            <person name="Ke S."/>
            <person name="Chen Y.Y."/>
            <person name="Wu W.L."/>
            <person name="Hsu J.L."/>
            <person name="Lin Y.F."/>
            <person name="Huang M.D."/>
            <person name="Li C.Y."/>
            <person name="Huang L."/>
            <person name="Wang Z.W."/>
            <person name="Zhao X."/>
            <person name="Zhong W.Y."/>
            <person name="Peng D.H."/>
            <person name="Ahmad S."/>
            <person name="Lan S."/>
            <person name="Zhang J.S."/>
            <person name="Tsai W.C."/>
            <person name="Van de Peer Y."/>
            <person name="Liu Z.J."/>
        </authorList>
    </citation>
    <scope>NUCLEOTIDE SEQUENCE</scope>
    <source>
        <strain evidence="1">CP</strain>
    </source>
</reference>
<organism evidence="1 2">
    <name type="scientific">Acorus calamus</name>
    <name type="common">Sweet flag</name>
    <dbReference type="NCBI Taxonomy" id="4465"/>
    <lineage>
        <taxon>Eukaryota</taxon>
        <taxon>Viridiplantae</taxon>
        <taxon>Streptophyta</taxon>
        <taxon>Embryophyta</taxon>
        <taxon>Tracheophyta</taxon>
        <taxon>Spermatophyta</taxon>
        <taxon>Magnoliopsida</taxon>
        <taxon>Liliopsida</taxon>
        <taxon>Acoraceae</taxon>
        <taxon>Acorus</taxon>
    </lineage>
</organism>
<dbReference type="AlphaFoldDB" id="A0AAV9DEW1"/>